<dbReference type="AlphaFoldDB" id="A0A6J7GH94"/>
<dbReference type="Pfam" id="PF00534">
    <property type="entry name" value="Glycos_transf_1"/>
    <property type="match status" value="1"/>
</dbReference>
<dbReference type="GO" id="GO:0009103">
    <property type="term" value="P:lipopolysaccharide biosynthetic process"/>
    <property type="evidence" value="ECO:0007669"/>
    <property type="project" value="TreeGrafter"/>
</dbReference>
<sequence>MTTRRSPLAVGIDARGAADERGGRGTVVREQLRVLAARPDDRRYVLFARNAWDGVDLDDRFRWVINRAPDPFWHVRVADRANACCDVFLATNSYLTVWFLRIPAVMMVMDMVAFDADLLPNRRSAVIERATLPWALRSAASVVSISQATADDLARRFPRTGTGSVVAPLAASAAFSESTGDDVARVRRTHQLERPYVLSVGTLEPRKNLPRLVAAFLGLDPAIRGDTQLVIVGARGWESDVTFAELAAHPDLVRPLGFVDEEDLPALYAGAELFAYPSIYEGFGLPVLEAMLAGVPVLTSAVSSLPEVAGPEALYVDPRDVASIRSALETGLSDPAASRALGVRGRVRAASFSWERHTATVLERLDAARS</sequence>
<accession>A0A6J7GH94</accession>
<dbReference type="PANTHER" id="PTHR46401">
    <property type="entry name" value="GLYCOSYLTRANSFERASE WBBK-RELATED"/>
    <property type="match status" value="1"/>
</dbReference>
<dbReference type="CDD" id="cd03809">
    <property type="entry name" value="GT4_MtfB-like"/>
    <property type="match status" value="1"/>
</dbReference>
<dbReference type="Gene3D" id="3.40.50.2000">
    <property type="entry name" value="Glycogen Phosphorylase B"/>
    <property type="match status" value="2"/>
</dbReference>
<dbReference type="GO" id="GO:0016757">
    <property type="term" value="F:glycosyltransferase activity"/>
    <property type="evidence" value="ECO:0007669"/>
    <property type="project" value="InterPro"/>
</dbReference>
<keyword evidence="1" id="KW-0808">Transferase</keyword>
<proteinExistence type="predicted"/>
<dbReference type="EMBL" id="CAFBMK010000030">
    <property type="protein sequence ID" value="CAB4904325.1"/>
    <property type="molecule type" value="Genomic_DNA"/>
</dbReference>
<evidence type="ECO:0000313" key="3">
    <source>
        <dbReference type="EMBL" id="CAB4904325.1"/>
    </source>
</evidence>
<feature type="domain" description="Glycosyl transferase family 1" evidence="2">
    <location>
        <begin position="188"/>
        <end position="346"/>
    </location>
</feature>
<evidence type="ECO:0000259" key="2">
    <source>
        <dbReference type="Pfam" id="PF00534"/>
    </source>
</evidence>
<gene>
    <name evidence="3" type="ORF">UFOPK3564_00777</name>
</gene>
<organism evidence="3">
    <name type="scientific">freshwater metagenome</name>
    <dbReference type="NCBI Taxonomy" id="449393"/>
    <lineage>
        <taxon>unclassified sequences</taxon>
        <taxon>metagenomes</taxon>
        <taxon>ecological metagenomes</taxon>
    </lineage>
</organism>
<dbReference type="SUPFAM" id="SSF53756">
    <property type="entry name" value="UDP-Glycosyltransferase/glycogen phosphorylase"/>
    <property type="match status" value="1"/>
</dbReference>
<protein>
    <submittedName>
        <fullName evidence="3">Unannotated protein</fullName>
    </submittedName>
</protein>
<evidence type="ECO:0000256" key="1">
    <source>
        <dbReference type="ARBA" id="ARBA00022679"/>
    </source>
</evidence>
<reference evidence="3" key="1">
    <citation type="submission" date="2020-05" db="EMBL/GenBank/DDBJ databases">
        <authorList>
            <person name="Chiriac C."/>
            <person name="Salcher M."/>
            <person name="Ghai R."/>
            <person name="Kavagutti S V."/>
        </authorList>
    </citation>
    <scope>NUCLEOTIDE SEQUENCE</scope>
</reference>
<dbReference type="InterPro" id="IPR001296">
    <property type="entry name" value="Glyco_trans_1"/>
</dbReference>
<name>A0A6J7GH94_9ZZZZ</name>
<dbReference type="PANTHER" id="PTHR46401:SF2">
    <property type="entry name" value="GLYCOSYLTRANSFERASE WBBK-RELATED"/>
    <property type="match status" value="1"/>
</dbReference>